<evidence type="ECO:0000256" key="1">
    <source>
        <dbReference type="SAM" id="Phobius"/>
    </source>
</evidence>
<dbReference type="NCBIfam" id="NF038354">
    <property type="entry name" value="trnsprt_adja_43"/>
    <property type="match status" value="1"/>
</dbReference>
<sequence>MQTIILGSYILVWPAITLGMLGLISYAVVRDYREARRTNADMV</sequence>
<dbReference type="Proteomes" id="UP000186904">
    <property type="component" value="Unassembled WGS sequence"/>
</dbReference>
<evidence type="ECO:0000313" key="5">
    <source>
        <dbReference type="Proteomes" id="UP000186904"/>
    </source>
</evidence>
<dbReference type="Proteomes" id="UP000186599">
    <property type="component" value="Unassembled WGS sequence"/>
</dbReference>
<evidence type="ECO:0000313" key="4">
    <source>
        <dbReference type="Proteomes" id="UP000186599"/>
    </source>
</evidence>
<keyword evidence="1" id="KW-0472">Membrane</keyword>
<dbReference type="RefSeq" id="WP_211242646.1">
    <property type="nucleotide sequence ID" value="NZ_FOGN01000001.1"/>
</dbReference>
<feature type="transmembrane region" description="Helical" evidence="1">
    <location>
        <begin position="6"/>
        <end position="29"/>
    </location>
</feature>
<gene>
    <name evidence="3" type="ORF">SAMN04487855_0220</name>
    <name evidence="2" type="ORF">SAMN05216589_1407</name>
</gene>
<keyword evidence="1" id="KW-1133">Transmembrane helix</keyword>
<keyword evidence="1" id="KW-0812">Transmembrane</keyword>
<dbReference type="EMBL" id="FOGN01000001">
    <property type="protein sequence ID" value="SER72290.1"/>
    <property type="molecule type" value="Genomic_DNA"/>
</dbReference>
<reference evidence="4 5" key="1">
    <citation type="submission" date="2016-10" db="EMBL/GenBank/DDBJ databases">
        <authorList>
            <person name="de Groot N.N."/>
        </authorList>
    </citation>
    <scope>NUCLEOTIDE SEQUENCE [LARGE SCALE GENOMIC DNA]</scope>
    <source>
        <strain evidence="3 4">CGMCC 1.9095</strain>
        <strain evidence="2 5">DSM 22558</strain>
    </source>
</reference>
<evidence type="ECO:0000313" key="2">
    <source>
        <dbReference type="EMBL" id="SER72290.1"/>
    </source>
</evidence>
<name>A0A031MJV8_9GAMM</name>
<organism evidence="2 5">
    <name type="scientific">Halopseudomonas bauzanensis</name>
    <dbReference type="NCBI Taxonomy" id="653930"/>
    <lineage>
        <taxon>Bacteria</taxon>
        <taxon>Pseudomonadati</taxon>
        <taxon>Pseudomonadota</taxon>
        <taxon>Gammaproteobacteria</taxon>
        <taxon>Pseudomonadales</taxon>
        <taxon>Pseudomonadaceae</taxon>
        <taxon>Halopseudomonas</taxon>
    </lineage>
</organism>
<dbReference type="EMBL" id="FOUA01000001">
    <property type="protein sequence ID" value="SFL57938.1"/>
    <property type="molecule type" value="Genomic_DNA"/>
</dbReference>
<protein>
    <submittedName>
        <fullName evidence="2">Uncharacterized protein</fullName>
    </submittedName>
</protein>
<dbReference type="AlphaFoldDB" id="A0A031MJV8"/>
<evidence type="ECO:0000313" key="3">
    <source>
        <dbReference type="EMBL" id="SFL57938.1"/>
    </source>
</evidence>
<keyword evidence="4" id="KW-1185">Reference proteome</keyword>
<dbReference type="InterPro" id="IPR049820">
    <property type="entry name" value="Trnsprt_adja_ssu-like"/>
</dbReference>
<accession>A0A031MJV8</accession>
<proteinExistence type="predicted"/>